<evidence type="ECO:0000259" key="1">
    <source>
        <dbReference type="PROSITE" id="PS51029"/>
    </source>
</evidence>
<dbReference type="Proteomes" id="UP000887565">
    <property type="component" value="Unplaced"/>
</dbReference>
<name>A0A915HMS6_ROMCU</name>
<evidence type="ECO:0000313" key="3">
    <source>
        <dbReference type="WBParaSite" id="nRc.2.0.1.t02816-RA"/>
    </source>
</evidence>
<dbReference type="WBParaSite" id="nRc.2.0.1.t02816-RA">
    <property type="protein sequence ID" value="nRc.2.0.1.t02816-RA"/>
    <property type="gene ID" value="nRc.2.0.1.g02816"/>
</dbReference>
<reference evidence="3" key="1">
    <citation type="submission" date="2022-11" db="UniProtKB">
        <authorList>
            <consortium name="WormBaseParasite"/>
        </authorList>
    </citation>
    <scope>IDENTIFICATION</scope>
</reference>
<sequence>MRKKILGMVFIEEKILGNSKSKRCVLVKICASRRSWEMEFPKDKVGPLIEEIQNFPSLWNKKSKDYKDSALRERNWTKIGHLLHLD</sequence>
<accession>A0A915HMS6</accession>
<organism evidence="2 3">
    <name type="scientific">Romanomermis culicivorax</name>
    <name type="common">Nematode worm</name>
    <dbReference type="NCBI Taxonomy" id="13658"/>
    <lineage>
        <taxon>Eukaryota</taxon>
        <taxon>Metazoa</taxon>
        <taxon>Ecdysozoa</taxon>
        <taxon>Nematoda</taxon>
        <taxon>Enoplea</taxon>
        <taxon>Dorylaimia</taxon>
        <taxon>Mermithida</taxon>
        <taxon>Mermithoidea</taxon>
        <taxon>Mermithidae</taxon>
        <taxon>Romanomermis</taxon>
    </lineage>
</organism>
<protein>
    <submittedName>
        <fullName evidence="3">MADF domain-containing protein</fullName>
    </submittedName>
</protein>
<dbReference type="Pfam" id="PF10545">
    <property type="entry name" value="MADF_DNA_bdg"/>
    <property type="match status" value="1"/>
</dbReference>
<evidence type="ECO:0000313" key="2">
    <source>
        <dbReference type="Proteomes" id="UP000887565"/>
    </source>
</evidence>
<dbReference type="PROSITE" id="PS51029">
    <property type="entry name" value="MADF"/>
    <property type="match status" value="1"/>
</dbReference>
<keyword evidence="2" id="KW-1185">Reference proteome</keyword>
<feature type="domain" description="MADF" evidence="1">
    <location>
        <begin position="47"/>
        <end position="86"/>
    </location>
</feature>
<dbReference type="InterPro" id="IPR006578">
    <property type="entry name" value="MADF-dom"/>
</dbReference>
<dbReference type="AlphaFoldDB" id="A0A915HMS6"/>
<proteinExistence type="predicted"/>